<accession>A0AAE0MRD4</accession>
<evidence type="ECO:0000256" key="2">
    <source>
        <dbReference type="ARBA" id="ARBA00022603"/>
    </source>
</evidence>
<dbReference type="AlphaFoldDB" id="A0AAE0MRD4"/>
<keyword evidence="2 6" id="KW-0489">Methyltransferase</keyword>
<dbReference type="Pfam" id="PF05724">
    <property type="entry name" value="TPMT"/>
    <property type="match status" value="1"/>
</dbReference>
<evidence type="ECO:0000256" key="4">
    <source>
        <dbReference type="ARBA" id="ARBA00022691"/>
    </source>
</evidence>
<dbReference type="RefSeq" id="XP_062681498.1">
    <property type="nucleotide sequence ID" value="XM_062824548.1"/>
</dbReference>
<evidence type="ECO:0000256" key="5">
    <source>
        <dbReference type="SAM" id="MobiDB-lite"/>
    </source>
</evidence>
<keyword evidence="1" id="KW-0597">Phosphoprotein</keyword>
<reference evidence="6" key="1">
    <citation type="journal article" date="2023" name="Mol. Phylogenet. Evol.">
        <title>Genome-scale phylogeny and comparative genomics of the fungal order Sordariales.</title>
        <authorList>
            <person name="Hensen N."/>
            <person name="Bonometti L."/>
            <person name="Westerberg I."/>
            <person name="Brannstrom I.O."/>
            <person name="Guillou S."/>
            <person name="Cros-Aarteil S."/>
            <person name="Calhoun S."/>
            <person name="Haridas S."/>
            <person name="Kuo A."/>
            <person name="Mondo S."/>
            <person name="Pangilinan J."/>
            <person name="Riley R."/>
            <person name="LaButti K."/>
            <person name="Andreopoulos B."/>
            <person name="Lipzen A."/>
            <person name="Chen C."/>
            <person name="Yan M."/>
            <person name="Daum C."/>
            <person name="Ng V."/>
            <person name="Clum A."/>
            <person name="Steindorff A."/>
            <person name="Ohm R.A."/>
            <person name="Martin F."/>
            <person name="Silar P."/>
            <person name="Natvig D.O."/>
            <person name="Lalanne C."/>
            <person name="Gautier V."/>
            <person name="Ament-Velasquez S.L."/>
            <person name="Kruys A."/>
            <person name="Hutchinson M.I."/>
            <person name="Powell A.J."/>
            <person name="Barry K."/>
            <person name="Miller A.N."/>
            <person name="Grigoriev I.V."/>
            <person name="Debuchy R."/>
            <person name="Gladieux P."/>
            <person name="Hiltunen Thoren M."/>
            <person name="Johannesson H."/>
        </authorList>
    </citation>
    <scope>NUCLEOTIDE SEQUENCE</scope>
    <source>
        <strain evidence="6">CBS 560.94</strain>
    </source>
</reference>
<keyword evidence="4" id="KW-0949">S-adenosyl-L-methionine</keyword>
<organism evidence="6 7">
    <name type="scientific">Neurospora tetraspora</name>
    <dbReference type="NCBI Taxonomy" id="94610"/>
    <lineage>
        <taxon>Eukaryota</taxon>
        <taxon>Fungi</taxon>
        <taxon>Dikarya</taxon>
        <taxon>Ascomycota</taxon>
        <taxon>Pezizomycotina</taxon>
        <taxon>Sordariomycetes</taxon>
        <taxon>Sordariomycetidae</taxon>
        <taxon>Sordariales</taxon>
        <taxon>Sordariaceae</taxon>
        <taxon>Neurospora</taxon>
    </lineage>
</organism>
<dbReference type="Proteomes" id="UP001278500">
    <property type="component" value="Unassembled WGS sequence"/>
</dbReference>
<dbReference type="GeneID" id="87861702"/>
<sequence>MTAFRPSPFRPTMPLRVSSQPQTLLKTPATRPKEEHASGWSSLWDNDKSHFWDRGKPSPALQDLLNLYPDVVSELPRGPERRRKALVPGCGKGYDVVMLALHGYDTYGLDVSEKAVEAAREYTANELRDPSAYNFKEASPYTHSPEGATRGTATFSVGNFFEREWESLVATEDEQKFDLIYDYTFLCALPPDMRRDWAIRMSELLAPNGILVCLEFPLYKDPRLPGPPWGLKGVHWNLLAEGGNGLIDPASGMPEETTPKEGLFERKLYLTPERTFEIGQGTDMLSVWKLQQ</sequence>
<dbReference type="InterPro" id="IPR008854">
    <property type="entry name" value="TPMT"/>
</dbReference>
<evidence type="ECO:0000313" key="7">
    <source>
        <dbReference type="Proteomes" id="UP001278500"/>
    </source>
</evidence>
<evidence type="ECO:0000256" key="1">
    <source>
        <dbReference type="ARBA" id="ARBA00022553"/>
    </source>
</evidence>
<dbReference type="SUPFAM" id="SSF53335">
    <property type="entry name" value="S-adenosyl-L-methionine-dependent methyltransferases"/>
    <property type="match status" value="1"/>
</dbReference>
<protein>
    <submittedName>
        <fullName evidence="6">S-adenosyl-L-methionine-dependent methyltransferase</fullName>
    </submittedName>
</protein>
<comment type="caution">
    <text evidence="6">The sequence shown here is derived from an EMBL/GenBank/DDBJ whole genome shotgun (WGS) entry which is preliminary data.</text>
</comment>
<proteinExistence type="predicted"/>
<dbReference type="PANTHER" id="PTHR32183">
    <property type="match status" value="1"/>
</dbReference>
<dbReference type="GO" id="GO:0008757">
    <property type="term" value="F:S-adenosylmethionine-dependent methyltransferase activity"/>
    <property type="evidence" value="ECO:0007669"/>
    <property type="project" value="InterPro"/>
</dbReference>
<dbReference type="GO" id="GO:0032259">
    <property type="term" value="P:methylation"/>
    <property type="evidence" value="ECO:0007669"/>
    <property type="project" value="UniProtKB-KW"/>
</dbReference>
<feature type="region of interest" description="Disordered" evidence="5">
    <location>
        <begin position="1"/>
        <end position="41"/>
    </location>
</feature>
<gene>
    <name evidence="6" type="ORF">B0H65DRAFT_425038</name>
</gene>
<dbReference type="Gene3D" id="3.40.50.150">
    <property type="entry name" value="Vaccinia Virus protein VP39"/>
    <property type="match status" value="1"/>
</dbReference>
<keyword evidence="7" id="KW-1185">Reference proteome</keyword>
<dbReference type="PROSITE" id="PS51585">
    <property type="entry name" value="SAM_MT_TPMT"/>
    <property type="match status" value="1"/>
</dbReference>
<dbReference type="PANTHER" id="PTHR32183:SF6">
    <property type="entry name" value="CYSTEINE SULFINATE DESULFINASE_CYSTEINE DESULFURASE AND RELATED ENZYMES"/>
    <property type="match status" value="1"/>
</dbReference>
<name>A0AAE0MRD4_9PEZI</name>
<reference evidence="6" key="2">
    <citation type="submission" date="2023-06" db="EMBL/GenBank/DDBJ databases">
        <authorList>
            <consortium name="Lawrence Berkeley National Laboratory"/>
            <person name="Haridas S."/>
            <person name="Hensen N."/>
            <person name="Bonometti L."/>
            <person name="Westerberg I."/>
            <person name="Brannstrom I.O."/>
            <person name="Guillou S."/>
            <person name="Cros-Aarteil S."/>
            <person name="Calhoun S."/>
            <person name="Kuo A."/>
            <person name="Mondo S."/>
            <person name="Pangilinan J."/>
            <person name="Riley R."/>
            <person name="Labutti K."/>
            <person name="Andreopoulos B."/>
            <person name="Lipzen A."/>
            <person name="Chen C."/>
            <person name="Yanf M."/>
            <person name="Daum C."/>
            <person name="Ng V."/>
            <person name="Clum A."/>
            <person name="Steindorff A."/>
            <person name="Ohm R."/>
            <person name="Martin F."/>
            <person name="Silar P."/>
            <person name="Natvig D."/>
            <person name="Lalanne C."/>
            <person name="Gautier V."/>
            <person name="Ament-Velasquez S.L."/>
            <person name="Kruys A."/>
            <person name="Hutchinson M.I."/>
            <person name="Powell A.J."/>
            <person name="Barry K."/>
            <person name="Miller A.N."/>
            <person name="Grigoriev I.V."/>
            <person name="Debuchy R."/>
            <person name="Gladieux P."/>
            <person name="Thoren M.H."/>
            <person name="Johannesson H."/>
        </authorList>
    </citation>
    <scope>NUCLEOTIDE SEQUENCE</scope>
    <source>
        <strain evidence="6">CBS 560.94</strain>
    </source>
</reference>
<dbReference type="EMBL" id="JAUEPP010000004">
    <property type="protein sequence ID" value="KAK3344885.1"/>
    <property type="molecule type" value="Genomic_DNA"/>
</dbReference>
<evidence type="ECO:0000313" key="6">
    <source>
        <dbReference type="EMBL" id="KAK3344885.1"/>
    </source>
</evidence>
<evidence type="ECO:0000256" key="3">
    <source>
        <dbReference type="ARBA" id="ARBA00022679"/>
    </source>
</evidence>
<keyword evidence="3" id="KW-0808">Transferase</keyword>
<dbReference type="InterPro" id="IPR029063">
    <property type="entry name" value="SAM-dependent_MTases_sf"/>
</dbReference>
<dbReference type="CDD" id="cd02440">
    <property type="entry name" value="AdoMet_MTases"/>
    <property type="match status" value="1"/>
</dbReference>